<proteinExistence type="predicted"/>
<evidence type="ECO:0000256" key="1">
    <source>
        <dbReference type="ARBA" id="ARBA00023015"/>
    </source>
</evidence>
<dbReference type="EMBL" id="BMMU01000014">
    <property type="protein sequence ID" value="GGJ42296.1"/>
    <property type="molecule type" value="Genomic_DNA"/>
</dbReference>
<reference evidence="7" key="1">
    <citation type="journal article" date="2014" name="Int. J. Syst. Evol. Microbiol.">
        <title>Complete genome sequence of Corynebacterium casei LMG S-19264T (=DSM 44701T), isolated from a smear-ripened cheese.</title>
        <authorList>
            <consortium name="US DOE Joint Genome Institute (JGI-PGF)"/>
            <person name="Walter F."/>
            <person name="Albersmeier A."/>
            <person name="Kalinowski J."/>
            <person name="Ruckert C."/>
        </authorList>
    </citation>
    <scope>NUCLEOTIDE SEQUENCE</scope>
    <source>
        <strain evidence="7">CGMCC 4.7272</strain>
    </source>
</reference>
<evidence type="ECO:0000259" key="5">
    <source>
        <dbReference type="PROSITE" id="PS51077"/>
    </source>
</evidence>
<evidence type="ECO:0000313" key="8">
    <source>
        <dbReference type="Proteomes" id="UP000625682"/>
    </source>
</evidence>
<evidence type="ECO:0000313" key="7">
    <source>
        <dbReference type="EMBL" id="GGJ42296.1"/>
    </source>
</evidence>
<dbReference type="InterPro" id="IPR036388">
    <property type="entry name" value="WH-like_DNA-bd_sf"/>
</dbReference>
<dbReference type="Gene3D" id="3.30.450.40">
    <property type="match status" value="1"/>
</dbReference>
<dbReference type="PROSITE" id="PS51078">
    <property type="entry name" value="ICLR_ED"/>
    <property type="match status" value="1"/>
</dbReference>
<dbReference type="Proteomes" id="UP000625682">
    <property type="component" value="Unassembled WGS sequence"/>
</dbReference>
<dbReference type="InterPro" id="IPR036390">
    <property type="entry name" value="WH_DNA-bd_sf"/>
</dbReference>
<dbReference type="SUPFAM" id="SSF46785">
    <property type="entry name" value="Winged helix' DNA-binding domain"/>
    <property type="match status" value="1"/>
</dbReference>
<dbReference type="SUPFAM" id="SSF55781">
    <property type="entry name" value="GAF domain-like"/>
    <property type="match status" value="1"/>
</dbReference>
<evidence type="ECO:0000256" key="4">
    <source>
        <dbReference type="SAM" id="MobiDB-lite"/>
    </source>
</evidence>
<dbReference type="AlphaFoldDB" id="A0A917L4P9"/>
<dbReference type="InterPro" id="IPR050707">
    <property type="entry name" value="HTH_MetabolicPath_Reg"/>
</dbReference>
<dbReference type="Pfam" id="PF01614">
    <property type="entry name" value="IclR_C"/>
    <property type="match status" value="1"/>
</dbReference>
<dbReference type="SMART" id="SM00346">
    <property type="entry name" value="HTH_ICLR"/>
    <property type="match status" value="1"/>
</dbReference>
<dbReference type="InterPro" id="IPR014757">
    <property type="entry name" value="Tscrpt_reg_IclR_C"/>
</dbReference>
<accession>A0A917L4P9</accession>
<reference evidence="7" key="2">
    <citation type="submission" date="2020-09" db="EMBL/GenBank/DDBJ databases">
        <authorList>
            <person name="Sun Q."/>
            <person name="Zhou Y."/>
        </authorList>
    </citation>
    <scope>NUCLEOTIDE SEQUENCE</scope>
    <source>
        <strain evidence="7">CGMCC 4.7272</strain>
    </source>
</reference>
<keyword evidence="1" id="KW-0805">Transcription regulation</keyword>
<dbReference type="GO" id="GO:0003677">
    <property type="term" value="F:DNA binding"/>
    <property type="evidence" value="ECO:0007669"/>
    <property type="project" value="UniProtKB-KW"/>
</dbReference>
<gene>
    <name evidence="7" type="ORF">GCM10012282_43890</name>
</gene>
<dbReference type="PANTHER" id="PTHR30136:SF24">
    <property type="entry name" value="HTH-TYPE TRANSCRIPTIONAL REPRESSOR ALLR"/>
    <property type="match status" value="1"/>
</dbReference>
<comment type="caution">
    <text evidence="7">The sequence shown here is derived from an EMBL/GenBank/DDBJ whole genome shotgun (WGS) entry which is preliminary data.</text>
</comment>
<organism evidence="7 8">
    <name type="scientific">Streptomyces lacrimifluminis</name>
    <dbReference type="NCBI Taxonomy" id="1500077"/>
    <lineage>
        <taxon>Bacteria</taxon>
        <taxon>Bacillati</taxon>
        <taxon>Actinomycetota</taxon>
        <taxon>Actinomycetes</taxon>
        <taxon>Kitasatosporales</taxon>
        <taxon>Streptomycetaceae</taxon>
        <taxon>Streptomyces</taxon>
    </lineage>
</organism>
<dbReference type="Pfam" id="PF09339">
    <property type="entry name" value="HTH_IclR"/>
    <property type="match status" value="1"/>
</dbReference>
<evidence type="ECO:0000256" key="3">
    <source>
        <dbReference type="ARBA" id="ARBA00023163"/>
    </source>
</evidence>
<dbReference type="PROSITE" id="PS51077">
    <property type="entry name" value="HTH_ICLR"/>
    <property type="match status" value="1"/>
</dbReference>
<keyword evidence="8" id="KW-1185">Reference proteome</keyword>
<dbReference type="PANTHER" id="PTHR30136">
    <property type="entry name" value="HELIX-TURN-HELIX TRANSCRIPTIONAL REGULATOR, ICLR FAMILY"/>
    <property type="match status" value="1"/>
</dbReference>
<name>A0A917L4P9_9ACTN</name>
<sequence length="281" mass="30460">MKGPPTASWNPHPTTTVSGMSGTTSPNYRERNSTADRALDILTMFDDTHLVVTGTAVAERLGVARSTAYRYLQSLVAGRFLEEAPGGGFRLGLRVLEIARLARRSYGLTEIALPSMQELSEEVHETVLLTRRTGDLVVCVDRAESGTRAVRISYERGSTLPLNAGASALVLLAWSPEAEARRLLETTELHRFTPATLTDVDALMERLARIRRLGHSITRGELDPDIVGIAAPITTPDGQVTAAVSIAALASRIYPEAETELAQKVRVTANEISERLALTTD</sequence>
<feature type="compositionally biased region" description="Low complexity" evidence="4">
    <location>
        <begin position="14"/>
        <end position="25"/>
    </location>
</feature>
<evidence type="ECO:0000259" key="6">
    <source>
        <dbReference type="PROSITE" id="PS51078"/>
    </source>
</evidence>
<feature type="domain" description="HTH iclR-type" evidence="5">
    <location>
        <begin position="32"/>
        <end position="93"/>
    </location>
</feature>
<dbReference type="GO" id="GO:0003700">
    <property type="term" value="F:DNA-binding transcription factor activity"/>
    <property type="evidence" value="ECO:0007669"/>
    <property type="project" value="TreeGrafter"/>
</dbReference>
<dbReference type="InterPro" id="IPR005471">
    <property type="entry name" value="Tscrpt_reg_IclR_N"/>
</dbReference>
<evidence type="ECO:0000256" key="2">
    <source>
        <dbReference type="ARBA" id="ARBA00023125"/>
    </source>
</evidence>
<protein>
    <submittedName>
        <fullName evidence="7">Transcriptional regulator</fullName>
    </submittedName>
</protein>
<dbReference type="InterPro" id="IPR029016">
    <property type="entry name" value="GAF-like_dom_sf"/>
</dbReference>
<feature type="domain" description="IclR-ED" evidence="6">
    <location>
        <begin position="94"/>
        <end position="278"/>
    </location>
</feature>
<keyword evidence="3" id="KW-0804">Transcription</keyword>
<dbReference type="Gene3D" id="1.10.10.10">
    <property type="entry name" value="Winged helix-like DNA-binding domain superfamily/Winged helix DNA-binding domain"/>
    <property type="match status" value="1"/>
</dbReference>
<feature type="region of interest" description="Disordered" evidence="4">
    <location>
        <begin position="1"/>
        <end position="30"/>
    </location>
</feature>
<keyword evidence="2" id="KW-0238">DNA-binding</keyword>
<dbReference type="GO" id="GO:0045892">
    <property type="term" value="P:negative regulation of DNA-templated transcription"/>
    <property type="evidence" value="ECO:0007669"/>
    <property type="project" value="TreeGrafter"/>
</dbReference>